<dbReference type="SUPFAM" id="SSF56112">
    <property type="entry name" value="Protein kinase-like (PK-like)"/>
    <property type="match status" value="1"/>
</dbReference>
<dbReference type="AlphaFoldDB" id="A0A821VGU4"/>
<name>A0A821VGU4_9BILA</name>
<dbReference type="PANTHER" id="PTHR44167">
    <property type="entry name" value="OVARIAN-SPECIFIC SERINE/THREONINE-PROTEIN KINASE LOK-RELATED"/>
    <property type="match status" value="1"/>
</dbReference>
<organism evidence="2 3">
    <name type="scientific">Rotaria socialis</name>
    <dbReference type="NCBI Taxonomy" id="392032"/>
    <lineage>
        <taxon>Eukaryota</taxon>
        <taxon>Metazoa</taxon>
        <taxon>Spiralia</taxon>
        <taxon>Gnathifera</taxon>
        <taxon>Rotifera</taxon>
        <taxon>Eurotatoria</taxon>
        <taxon>Bdelloidea</taxon>
        <taxon>Philodinida</taxon>
        <taxon>Philodinidae</taxon>
        <taxon>Rotaria</taxon>
    </lineage>
</organism>
<dbReference type="Proteomes" id="UP000663838">
    <property type="component" value="Unassembled WGS sequence"/>
</dbReference>
<feature type="non-terminal residue" evidence="2">
    <location>
        <position position="1"/>
    </location>
</feature>
<dbReference type="InterPro" id="IPR011009">
    <property type="entry name" value="Kinase-like_dom_sf"/>
</dbReference>
<gene>
    <name evidence="2" type="ORF">TOA249_LOCUS31213</name>
</gene>
<evidence type="ECO:0000313" key="3">
    <source>
        <dbReference type="Proteomes" id="UP000663838"/>
    </source>
</evidence>
<dbReference type="PROSITE" id="PS50011">
    <property type="entry name" value="PROTEIN_KINASE_DOM"/>
    <property type="match status" value="1"/>
</dbReference>
<feature type="domain" description="Protein kinase" evidence="1">
    <location>
        <begin position="78"/>
        <end position="382"/>
    </location>
</feature>
<dbReference type="Pfam" id="PF00069">
    <property type="entry name" value="Pkinase"/>
    <property type="match status" value="1"/>
</dbReference>
<accession>A0A821VGU4</accession>
<dbReference type="EMBL" id="CAJOBS010006055">
    <property type="protein sequence ID" value="CAF4908462.1"/>
    <property type="molecule type" value="Genomic_DNA"/>
</dbReference>
<proteinExistence type="predicted"/>
<dbReference type="SMART" id="SM00220">
    <property type="entry name" value="S_TKc"/>
    <property type="match status" value="1"/>
</dbReference>
<sequence length="382" mass="44800">KSDSDSYEFCQSQELEMFTYLSETLSSIDMSTTENTRKLGVNGDTWKIITNSLTMDTDFCQYKRLNIDPNDDLLGDRYTITKKLGSGVSSIVYFLKQNEDNHSVEDSPCHVMKILKQSEYSKCFRKEVIIAKRLKRFNDLNKFHLFFQDILHPMSSDKYLFYEKELQCIESLSLIQSKQLIDIVHYLYDCGVIHRDIYPRNLMLDRDSNHIKLIDFGFAIAVNIDNKGGSIDIIGSLTYASESFLDFYLKLLNRYQFPYYFYETAFDLICALHIIMAMNNADIKRSINAIHILQDVKERVLKSSQLWKDTKRTNTHYSNLFTLIEKLDDSWYPFCRLEKTDDSDDEIDDSDQELISDISKMQSDQSAIFDVIKYELEKLFDM</sequence>
<reference evidence="2" key="1">
    <citation type="submission" date="2021-02" db="EMBL/GenBank/DDBJ databases">
        <authorList>
            <person name="Nowell W R."/>
        </authorList>
    </citation>
    <scope>NUCLEOTIDE SEQUENCE</scope>
</reference>
<dbReference type="Gene3D" id="1.10.510.10">
    <property type="entry name" value="Transferase(Phosphotransferase) domain 1"/>
    <property type="match status" value="1"/>
</dbReference>
<protein>
    <recommendedName>
        <fullName evidence="1">Protein kinase domain-containing protein</fullName>
    </recommendedName>
</protein>
<dbReference type="Gene3D" id="3.30.200.20">
    <property type="entry name" value="Phosphorylase Kinase, domain 1"/>
    <property type="match status" value="1"/>
</dbReference>
<dbReference type="GO" id="GO:0005524">
    <property type="term" value="F:ATP binding"/>
    <property type="evidence" value="ECO:0007669"/>
    <property type="project" value="InterPro"/>
</dbReference>
<dbReference type="GO" id="GO:0004672">
    <property type="term" value="F:protein kinase activity"/>
    <property type="evidence" value="ECO:0007669"/>
    <property type="project" value="InterPro"/>
</dbReference>
<evidence type="ECO:0000259" key="1">
    <source>
        <dbReference type="PROSITE" id="PS50011"/>
    </source>
</evidence>
<dbReference type="InterPro" id="IPR000719">
    <property type="entry name" value="Prot_kinase_dom"/>
</dbReference>
<evidence type="ECO:0000313" key="2">
    <source>
        <dbReference type="EMBL" id="CAF4908462.1"/>
    </source>
</evidence>
<dbReference type="PANTHER" id="PTHR44167:SF24">
    <property type="entry name" value="SERINE_THREONINE-PROTEIN KINASE CHK2"/>
    <property type="match status" value="1"/>
</dbReference>
<comment type="caution">
    <text evidence="2">The sequence shown here is derived from an EMBL/GenBank/DDBJ whole genome shotgun (WGS) entry which is preliminary data.</text>
</comment>